<dbReference type="AlphaFoldDB" id="A0AAP0JU75"/>
<accession>A0AAP0JU75</accession>
<dbReference type="Proteomes" id="UP001419268">
    <property type="component" value="Unassembled WGS sequence"/>
</dbReference>
<proteinExistence type="predicted"/>
<evidence type="ECO:0000313" key="2">
    <source>
        <dbReference type="Proteomes" id="UP001419268"/>
    </source>
</evidence>
<comment type="caution">
    <text evidence="1">The sequence shown here is derived from an EMBL/GenBank/DDBJ whole genome shotgun (WGS) entry which is preliminary data.</text>
</comment>
<name>A0AAP0JU75_9MAGN</name>
<dbReference type="EMBL" id="JBBNAG010000004">
    <property type="protein sequence ID" value="KAK9139949.1"/>
    <property type="molecule type" value="Genomic_DNA"/>
</dbReference>
<protein>
    <submittedName>
        <fullName evidence="1">Uncharacterized protein</fullName>
    </submittedName>
</protein>
<reference evidence="1 2" key="1">
    <citation type="submission" date="2024-01" db="EMBL/GenBank/DDBJ databases">
        <title>Genome assemblies of Stephania.</title>
        <authorList>
            <person name="Yang L."/>
        </authorList>
    </citation>
    <scope>NUCLEOTIDE SEQUENCE [LARGE SCALE GENOMIC DNA]</scope>
    <source>
        <strain evidence="1">JXDWG</strain>
        <tissue evidence="1">Leaf</tissue>
    </source>
</reference>
<gene>
    <name evidence="1" type="ORF">Scep_009630</name>
</gene>
<sequence length="114" mass="13190">MRQLTRGGPPLVQRFTAARLRQFFLQSPAATHVGRSTYSKSVLSSRVQRVRQPILQFLTHSIRCPDMSWDAQTKRGAFEILRFSWRMRSRVIPTAVPRNLSTSSYEKRKNAAQK</sequence>
<keyword evidence="2" id="KW-1185">Reference proteome</keyword>
<organism evidence="1 2">
    <name type="scientific">Stephania cephalantha</name>
    <dbReference type="NCBI Taxonomy" id="152367"/>
    <lineage>
        <taxon>Eukaryota</taxon>
        <taxon>Viridiplantae</taxon>
        <taxon>Streptophyta</taxon>
        <taxon>Embryophyta</taxon>
        <taxon>Tracheophyta</taxon>
        <taxon>Spermatophyta</taxon>
        <taxon>Magnoliopsida</taxon>
        <taxon>Ranunculales</taxon>
        <taxon>Menispermaceae</taxon>
        <taxon>Menispermoideae</taxon>
        <taxon>Cissampelideae</taxon>
        <taxon>Stephania</taxon>
    </lineage>
</organism>
<evidence type="ECO:0000313" key="1">
    <source>
        <dbReference type="EMBL" id="KAK9139949.1"/>
    </source>
</evidence>